<sequence length="164" mass="18504">MEPGKSEDVTDVTINVDKEDTIIFKPTGTKTTTYTGKITISVQRATQVKKEFASFRNDLLAQLVGECINRSLLGMLLWLVMFGIANMHDHHRIHLSSRMSSGTFHTNLPDYCWRLQSDFGLCALPHLAKVRTVREQTVNKNSLFMNNVHEHGVYIFLPIAALSA</sequence>
<dbReference type="InParanoid" id="E9GL42"/>
<dbReference type="KEGG" id="dpx:DAPPUDRAFT_319240"/>
<reference evidence="1 2" key="1">
    <citation type="journal article" date="2011" name="Science">
        <title>The ecoresponsive genome of Daphnia pulex.</title>
        <authorList>
            <person name="Colbourne J.K."/>
            <person name="Pfrender M.E."/>
            <person name="Gilbert D."/>
            <person name="Thomas W.K."/>
            <person name="Tucker A."/>
            <person name="Oakley T.H."/>
            <person name="Tokishita S."/>
            <person name="Aerts A."/>
            <person name="Arnold G.J."/>
            <person name="Basu M.K."/>
            <person name="Bauer D.J."/>
            <person name="Caceres C.E."/>
            <person name="Carmel L."/>
            <person name="Casola C."/>
            <person name="Choi J.H."/>
            <person name="Detter J.C."/>
            <person name="Dong Q."/>
            <person name="Dusheyko S."/>
            <person name="Eads B.D."/>
            <person name="Frohlich T."/>
            <person name="Geiler-Samerotte K.A."/>
            <person name="Gerlach D."/>
            <person name="Hatcher P."/>
            <person name="Jogdeo S."/>
            <person name="Krijgsveld J."/>
            <person name="Kriventseva E.V."/>
            <person name="Kultz D."/>
            <person name="Laforsch C."/>
            <person name="Lindquist E."/>
            <person name="Lopez J."/>
            <person name="Manak J.R."/>
            <person name="Muller J."/>
            <person name="Pangilinan J."/>
            <person name="Patwardhan R.P."/>
            <person name="Pitluck S."/>
            <person name="Pritham E.J."/>
            <person name="Rechtsteiner A."/>
            <person name="Rho M."/>
            <person name="Rogozin I.B."/>
            <person name="Sakarya O."/>
            <person name="Salamov A."/>
            <person name="Schaack S."/>
            <person name="Shapiro H."/>
            <person name="Shiga Y."/>
            <person name="Skalitzky C."/>
            <person name="Smith Z."/>
            <person name="Souvorov A."/>
            <person name="Sung W."/>
            <person name="Tang Z."/>
            <person name="Tsuchiya D."/>
            <person name="Tu H."/>
            <person name="Vos H."/>
            <person name="Wang M."/>
            <person name="Wolf Y.I."/>
            <person name="Yamagata H."/>
            <person name="Yamada T."/>
            <person name="Ye Y."/>
            <person name="Shaw J.R."/>
            <person name="Andrews J."/>
            <person name="Crease T.J."/>
            <person name="Tang H."/>
            <person name="Lucas S.M."/>
            <person name="Robertson H.M."/>
            <person name="Bork P."/>
            <person name="Koonin E.V."/>
            <person name="Zdobnov E.M."/>
            <person name="Grigoriev I.V."/>
            <person name="Lynch M."/>
            <person name="Boore J.L."/>
        </authorList>
    </citation>
    <scope>NUCLEOTIDE SEQUENCE [LARGE SCALE GENOMIC DNA]</scope>
</reference>
<name>E9GL42_DAPPU</name>
<organism evidence="1 2">
    <name type="scientific">Daphnia pulex</name>
    <name type="common">Water flea</name>
    <dbReference type="NCBI Taxonomy" id="6669"/>
    <lineage>
        <taxon>Eukaryota</taxon>
        <taxon>Metazoa</taxon>
        <taxon>Ecdysozoa</taxon>
        <taxon>Arthropoda</taxon>
        <taxon>Crustacea</taxon>
        <taxon>Branchiopoda</taxon>
        <taxon>Diplostraca</taxon>
        <taxon>Cladocera</taxon>
        <taxon>Anomopoda</taxon>
        <taxon>Daphniidae</taxon>
        <taxon>Daphnia</taxon>
    </lineage>
</organism>
<dbReference type="Proteomes" id="UP000000305">
    <property type="component" value="Unassembled WGS sequence"/>
</dbReference>
<evidence type="ECO:0000313" key="1">
    <source>
        <dbReference type="EMBL" id="EFX79860.1"/>
    </source>
</evidence>
<dbReference type="HOGENOM" id="CLU_1620700_0_0_1"/>
<protein>
    <submittedName>
        <fullName evidence="1">Uncharacterized protein</fullName>
    </submittedName>
</protein>
<evidence type="ECO:0000313" key="2">
    <source>
        <dbReference type="Proteomes" id="UP000000305"/>
    </source>
</evidence>
<keyword evidence="2" id="KW-1185">Reference proteome</keyword>
<dbReference type="EMBL" id="GL732550">
    <property type="protein sequence ID" value="EFX79860.1"/>
    <property type="molecule type" value="Genomic_DNA"/>
</dbReference>
<accession>E9GL42</accession>
<proteinExistence type="predicted"/>
<dbReference type="AlphaFoldDB" id="E9GL42"/>
<dbReference type="OrthoDB" id="6157510at2759"/>
<gene>
    <name evidence="1" type="ORF">DAPPUDRAFT_319240</name>
</gene>